<name>A0ABT0HDB3_9FLAO</name>
<evidence type="ECO:0000313" key="3">
    <source>
        <dbReference type="Proteomes" id="UP001203687"/>
    </source>
</evidence>
<feature type="chain" id="PRO_5046821000" description="Lipoprotein" evidence="1">
    <location>
        <begin position="27"/>
        <end position="168"/>
    </location>
</feature>
<keyword evidence="3" id="KW-1185">Reference proteome</keyword>
<dbReference type="RefSeq" id="WP_248413636.1">
    <property type="nucleotide sequence ID" value="NZ_JALPQF010000015.1"/>
</dbReference>
<accession>A0ABT0HDB3</accession>
<feature type="signal peptide" evidence="1">
    <location>
        <begin position="1"/>
        <end position="26"/>
    </location>
</feature>
<sequence>MKILKQISSLLLILTLMASFSHCSSAQKLQEKSPVQFGEVYCESWSAGVKGGGSGLTIFIPVSDTSIQLDSVYFRGKGSKLETYPDKPLYIGRFKTEINQPTDLILSSDAKEEYVNKMPEKKENIPFKLNDNECVVSYKKGEKTEYYKISNVVEKASLNYPSAPANKH</sequence>
<dbReference type="Proteomes" id="UP001203687">
    <property type="component" value="Unassembled WGS sequence"/>
</dbReference>
<evidence type="ECO:0000313" key="2">
    <source>
        <dbReference type="EMBL" id="MCK8481825.1"/>
    </source>
</evidence>
<reference evidence="2" key="1">
    <citation type="submission" date="2022-04" db="EMBL/GenBank/DDBJ databases">
        <authorList>
            <person name="Ren T."/>
        </authorList>
    </citation>
    <scope>NUCLEOTIDE SEQUENCE</scope>
    <source>
        <strain evidence="2">F63249</strain>
    </source>
</reference>
<proteinExistence type="predicted"/>
<gene>
    <name evidence="2" type="ORF">MUY34_14425</name>
</gene>
<dbReference type="EMBL" id="JALPQF010000015">
    <property type="protein sequence ID" value="MCK8481825.1"/>
    <property type="molecule type" value="Genomic_DNA"/>
</dbReference>
<evidence type="ECO:0000256" key="1">
    <source>
        <dbReference type="SAM" id="SignalP"/>
    </source>
</evidence>
<organism evidence="2 3">
    <name type="scientific">Psychroserpens algicola</name>
    <dbReference type="NCBI Taxonomy" id="1719034"/>
    <lineage>
        <taxon>Bacteria</taxon>
        <taxon>Pseudomonadati</taxon>
        <taxon>Bacteroidota</taxon>
        <taxon>Flavobacteriia</taxon>
        <taxon>Flavobacteriales</taxon>
        <taxon>Flavobacteriaceae</taxon>
        <taxon>Psychroserpens</taxon>
    </lineage>
</organism>
<keyword evidence="1" id="KW-0732">Signal</keyword>
<comment type="caution">
    <text evidence="2">The sequence shown here is derived from an EMBL/GenBank/DDBJ whole genome shotgun (WGS) entry which is preliminary data.</text>
</comment>
<protein>
    <recommendedName>
        <fullName evidence="4">Lipoprotein</fullName>
    </recommendedName>
</protein>
<evidence type="ECO:0008006" key="4">
    <source>
        <dbReference type="Google" id="ProtNLM"/>
    </source>
</evidence>